<gene>
    <name evidence="3" type="primary">LOC108881648</name>
</gene>
<sequence length="472" mass="53700">MKLSLLLVFALLALSSASPLDTGNTEDRNVSLLNFDVGSSPEITTNRLITALPLLSVAKLREKRQVQTSSFVSDGGSNLQWVTWDNSLPNYTVSIYNDYVDRIDYICKHKCEAGFYTPSEGPYCHYANKTKTYRGSPFEILVNKDNFEILEWKDDSYGSVPNDSVRTCPGIHMYVGKNKYGLGKVSTKEKVFYLPWEGSEYWYKSYQVLTTNENIISQKIYDVKYNTDKSKIFQYPPEVIRETTISNYESRPVVRHYSLSNIYQVQKRWDGGFSVKGGVKTTITGGIPKILSGGVEISVEVTVQFSWGHTVVETITDTVTLDLTAPPNHHCVVKMLQYKYKADVPFTAHLSRTYSNREVHTTLITGTYDSIQVGEVRAVVDRYCALSQDQFSTNLQWQTWYGFLPSGAISIHNDYTSRYDYVCKYGCEPGFYNPSLGPHCRYVLSGKEHLGSLFDILYGHKAFFLPWEGKEY</sequence>
<dbReference type="Pfam" id="PF11901">
    <property type="entry name" value="DM9"/>
    <property type="match status" value="1"/>
</dbReference>
<dbReference type="SUPFAM" id="SSF56973">
    <property type="entry name" value="Aerolisin/ETX pore-forming domain"/>
    <property type="match status" value="1"/>
</dbReference>
<evidence type="ECO:0000256" key="1">
    <source>
        <dbReference type="SAM" id="SignalP"/>
    </source>
</evidence>
<reference evidence="3" key="1">
    <citation type="submission" date="2025-08" db="UniProtKB">
        <authorList>
            <consortium name="RefSeq"/>
        </authorList>
    </citation>
    <scope>IDENTIFICATION</scope>
    <source>
        <tissue evidence="3">Brain</tissue>
    </source>
</reference>
<dbReference type="KEGG" id="lcf:108881648"/>
<accession>A0AAJ8DUA0</accession>
<feature type="chain" id="PRO_5042590270" evidence="1">
    <location>
        <begin position="18"/>
        <end position="472"/>
    </location>
</feature>
<name>A0AAJ8DUA0_LATCA</name>
<dbReference type="RefSeq" id="XP_050931124.1">
    <property type="nucleotide sequence ID" value="XM_051075167.1"/>
</dbReference>
<dbReference type="InterPro" id="IPR006616">
    <property type="entry name" value="DM9_repeat"/>
</dbReference>
<organism evidence="2 3">
    <name type="scientific">Lates calcarifer</name>
    <name type="common">Barramundi</name>
    <name type="synonym">Holocentrus calcarifer</name>
    <dbReference type="NCBI Taxonomy" id="8187"/>
    <lineage>
        <taxon>Eukaryota</taxon>
        <taxon>Metazoa</taxon>
        <taxon>Chordata</taxon>
        <taxon>Craniata</taxon>
        <taxon>Vertebrata</taxon>
        <taxon>Euteleostomi</taxon>
        <taxon>Actinopterygii</taxon>
        <taxon>Neopterygii</taxon>
        <taxon>Teleostei</taxon>
        <taxon>Neoteleostei</taxon>
        <taxon>Acanthomorphata</taxon>
        <taxon>Carangaria</taxon>
        <taxon>Carangaria incertae sedis</taxon>
        <taxon>Centropomidae</taxon>
        <taxon>Lates</taxon>
    </lineage>
</organism>
<dbReference type="GeneID" id="108881648"/>
<proteinExistence type="predicted"/>
<evidence type="ECO:0000313" key="3">
    <source>
        <dbReference type="RefSeq" id="XP_050931124.1"/>
    </source>
</evidence>
<dbReference type="Gene3D" id="2.170.15.10">
    <property type="entry name" value="Proaerolysin, chain A, domain 3"/>
    <property type="match status" value="1"/>
</dbReference>
<protein>
    <submittedName>
        <fullName evidence="3">Natterin-3</fullName>
    </submittedName>
</protein>
<dbReference type="PANTHER" id="PTHR31649:SF1">
    <property type="entry name" value="FARNESOIC ACID O-METHYL TRANSFERASE DOMAIN-CONTAINING PROTEIN"/>
    <property type="match status" value="1"/>
</dbReference>
<dbReference type="CDD" id="cd20220">
    <property type="entry name" value="PFM_natterin-3-like"/>
    <property type="match status" value="1"/>
</dbReference>
<dbReference type="AlphaFoldDB" id="A0AAJ8DUA0"/>
<dbReference type="Proteomes" id="UP000694890">
    <property type="component" value="Linkage group LG13"/>
</dbReference>
<evidence type="ECO:0000313" key="2">
    <source>
        <dbReference type="Proteomes" id="UP000694890"/>
    </source>
</evidence>
<feature type="signal peptide" evidence="1">
    <location>
        <begin position="1"/>
        <end position="17"/>
    </location>
</feature>
<dbReference type="PANTHER" id="PTHR31649">
    <property type="entry name" value="AGAP009604-PA"/>
    <property type="match status" value="1"/>
</dbReference>
<keyword evidence="1" id="KW-0732">Signal</keyword>